<gene>
    <name evidence="2" type="ORF">GUITHDRAFT_152800</name>
</gene>
<keyword evidence="4" id="KW-1185">Reference proteome</keyword>
<name>L1JB73_GUITC</name>
<proteinExistence type="predicted"/>
<evidence type="ECO:0000313" key="2">
    <source>
        <dbReference type="EMBL" id="EKX45335.1"/>
    </source>
</evidence>
<dbReference type="GeneID" id="17301814"/>
<evidence type="ECO:0000256" key="1">
    <source>
        <dbReference type="SAM" id="MobiDB-lite"/>
    </source>
</evidence>
<evidence type="ECO:0000313" key="3">
    <source>
        <dbReference type="EnsemblProtists" id="EKX45335"/>
    </source>
</evidence>
<dbReference type="KEGG" id="gtt:GUITHDRAFT_152800"/>
<feature type="region of interest" description="Disordered" evidence="1">
    <location>
        <begin position="128"/>
        <end position="165"/>
    </location>
</feature>
<reference evidence="4" key="2">
    <citation type="submission" date="2012-11" db="EMBL/GenBank/DDBJ databases">
        <authorList>
            <person name="Kuo A."/>
            <person name="Curtis B.A."/>
            <person name="Tanifuji G."/>
            <person name="Burki F."/>
            <person name="Gruber A."/>
            <person name="Irimia M."/>
            <person name="Maruyama S."/>
            <person name="Arias M.C."/>
            <person name="Ball S.G."/>
            <person name="Gile G.H."/>
            <person name="Hirakawa Y."/>
            <person name="Hopkins J.F."/>
            <person name="Rensing S.A."/>
            <person name="Schmutz J."/>
            <person name="Symeonidi A."/>
            <person name="Elias M."/>
            <person name="Eveleigh R.J."/>
            <person name="Herman E.K."/>
            <person name="Klute M.J."/>
            <person name="Nakayama T."/>
            <person name="Obornik M."/>
            <person name="Reyes-Prieto A."/>
            <person name="Armbrust E.V."/>
            <person name="Aves S.J."/>
            <person name="Beiko R.G."/>
            <person name="Coutinho P."/>
            <person name="Dacks J.B."/>
            <person name="Durnford D.G."/>
            <person name="Fast N.M."/>
            <person name="Green B.R."/>
            <person name="Grisdale C."/>
            <person name="Hempe F."/>
            <person name="Henrissat B."/>
            <person name="Hoppner M.P."/>
            <person name="Ishida K.-I."/>
            <person name="Kim E."/>
            <person name="Koreny L."/>
            <person name="Kroth P.G."/>
            <person name="Liu Y."/>
            <person name="Malik S.-B."/>
            <person name="Maier U.G."/>
            <person name="McRose D."/>
            <person name="Mock T."/>
            <person name="Neilson J.A."/>
            <person name="Onodera N.T."/>
            <person name="Poole A.M."/>
            <person name="Pritham E.J."/>
            <person name="Richards T.A."/>
            <person name="Rocap G."/>
            <person name="Roy S.W."/>
            <person name="Sarai C."/>
            <person name="Schaack S."/>
            <person name="Shirato S."/>
            <person name="Slamovits C.H."/>
            <person name="Spencer D.F."/>
            <person name="Suzuki S."/>
            <person name="Worden A.Z."/>
            <person name="Zauner S."/>
            <person name="Barry K."/>
            <person name="Bell C."/>
            <person name="Bharti A.K."/>
            <person name="Crow J.A."/>
            <person name="Grimwood J."/>
            <person name="Kramer R."/>
            <person name="Lindquist E."/>
            <person name="Lucas S."/>
            <person name="Salamov A."/>
            <person name="McFadden G.I."/>
            <person name="Lane C.E."/>
            <person name="Keeling P.J."/>
            <person name="Gray M.W."/>
            <person name="Grigoriev I.V."/>
            <person name="Archibald J.M."/>
        </authorList>
    </citation>
    <scope>NUCLEOTIDE SEQUENCE</scope>
    <source>
        <strain evidence="4">CCMP2712</strain>
    </source>
</reference>
<dbReference type="EnsemblProtists" id="EKX45335">
    <property type="protein sequence ID" value="EKX45335"/>
    <property type="gene ID" value="GUITHDRAFT_152800"/>
</dbReference>
<dbReference type="EMBL" id="JH993000">
    <property type="protein sequence ID" value="EKX45335.1"/>
    <property type="molecule type" value="Genomic_DNA"/>
</dbReference>
<dbReference type="AlphaFoldDB" id="L1JB73"/>
<reference evidence="2 4" key="1">
    <citation type="journal article" date="2012" name="Nature">
        <title>Algal genomes reveal evolutionary mosaicism and the fate of nucleomorphs.</title>
        <authorList>
            <consortium name="DOE Joint Genome Institute"/>
            <person name="Curtis B.A."/>
            <person name="Tanifuji G."/>
            <person name="Burki F."/>
            <person name="Gruber A."/>
            <person name="Irimia M."/>
            <person name="Maruyama S."/>
            <person name="Arias M.C."/>
            <person name="Ball S.G."/>
            <person name="Gile G.H."/>
            <person name="Hirakawa Y."/>
            <person name="Hopkins J.F."/>
            <person name="Kuo A."/>
            <person name="Rensing S.A."/>
            <person name="Schmutz J."/>
            <person name="Symeonidi A."/>
            <person name="Elias M."/>
            <person name="Eveleigh R.J."/>
            <person name="Herman E.K."/>
            <person name="Klute M.J."/>
            <person name="Nakayama T."/>
            <person name="Obornik M."/>
            <person name="Reyes-Prieto A."/>
            <person name="Armbrust E.V."/>
            <person name="Aves S.J."/>
            <person name="Beiko R.G."/>
            <person name="Coutinho P."/>
            <person name="Dacks J.B."/>
            <person name="Durnford D.G."/>
            <person name="Fast N.M."/>
            <person name="Green B.R."/>
            <person name="Grisdale C.J."/>
            <person name="Hempel F."/>
            <person name="Henrissat B."/>
            <person name="Hoppner M.P."/>
            <person name="Ishida K."/>
            <person name="Kim E."/>
            <person name="Koreny L."/>
            <person name="Kroth P.G."/>
            <person name="Liu Y."/>
            <person name="Malik S.B."/>
            <person name="Maier U.G."/>
            <person name="McRose D."/>
            <person name="Mock T."/>
            <person name="Neilson J.A."/>
            <person name="Onodera N.T."/>
            <person name="Poole A.M."/>
            <person name="Pritham E.J."/>
            <person name="Richards T.A."/>
            <person name="Rocap G."/>
            <person name="Roy S.W."/>
            <person name="Sarai C."/>
            <person name="Schaack S."/>
            <person name="Shirato S."/>
            <person name="Slamovits C.H."/>
            <person name="Spencer D.F."/>
            <person name="Suzuki S."/>
            <person name="Worden A.Z."/>
            <person name="Zauner S."/>
            <person name="Barry K."/>
            <person name="Bell C."/>
            <person name="Bharti A.K."/>
            <person name="Crow J.A."/>
            <person name="Grimwood J."/>
            <person name="Kramer R."/>
            <person name="Lindquist E."/>
            <person name="Lucas S."/>
            <person name="Salamov A."/>
            <person name="McFadden G.I."/>
            <person name="Lane C.E."/>
            <person name="Keeling P.J."/>
            <person name="Gray M.W."/>
            <person name="Grigoriev I.V."/>
            <person name="Archibald J.M."/>
        </authorList>
    </citation>
    <scope>NUCLEOTIDE SEQUENCE</scope>
    <source>
        <strain evidence="2 4">CCMP2712</strain>
    </source>
</reference>
<feature type="non-terminal residue" evidence="2">
    <location>
        <position position="165"/>
    </location>
</feature>
<feature type="compositionally biased region" description="Basic and acidic residues" evidence="1">
    <location>
        <begin position="135"/>
        <end position="144"/>
    </location>
</feature>
<sequence>MFDLNSNNQLVVQYHVRMRLGQMLGGYKSNWKRVFRNVFDLQPTMLSTSEHDVYVIAEHKPGEELLRARLFYIFKATGCCFCTRAYDFSRSGLYQSCQVFQDGSDMNYKKLFINFLRRADADRELVASMEEDNEREAQAERWWEPEPSNAVGGGQGSTDHELGSG</sequence>
<dbReference type="Proteomes" id="UP000011087">
    <property type="component" value="Unassembled WGS sequence"/>
</dbReference>
<organism evidence="2">
    <name type="scientific">Guillardia theta (strain CCMP2712)</name>
    <name type="common">Cryptophyte</name>
    <dbReference type="NCBI Taxonomy" id="905079"/>
    <lineage>
        <taxon>Eukaryota</taxon>
        <taxon>Cryptophyceae</taxon>
        <taxon>Pyrenomonadales</taxon>
        <taxon>Geminigeraceae</taxon>
        <taxon>Guillardia</taxon>
    </lineage>
</organism>
<evidence type="ECO:0000313" key="4">
    <source>
        <dbReference type="Proteomes" id="UP000011087"/>
    </source>
</evidence>
<dbReference type="HOGENOM" id="CLU_1613928_0_0_1"/>
<dbReference type="RefSeq" id="XP_005832315.1">
    <property type="nucleotide sequence ID" value="XM_005832258.1"/>
</dbReference>
<accession>L1JB73</accession>
<reference evidence="3" key="3">
    <citation type="submission" date="2016-03" db="UniProtKB">
        <authorList>
            <consortium name="EnsemblProtists"/>
        </authorList>
    </citation>
    <scope>IDENTIFICATION</scope>
</reference>
<protein>
    <submittedName>
        <fullName evidence="2 3">Uncharacterized protein</fullName>
    </submittedName>
</protein>
<dbReference type="PaxDb" id="55529-EKX45335"/>